<feature type="compositionally biased region" description="Basic and acidic residues" evidence="1">
    <location>
        <begin position="1"/>
        <end position="25"/>
    </location>
</feature>
<feature type="region of interest" description="Disordered" evidence="1">
    <location>
        <begin position="1"/>
        <end position="58"/>
    </location>
</feature>
<dbReference type="Proteomes" id="UP001500889">
    <property type="component" value="Chromosome U"/>
</dbReference>
<dbReference type="EMBL" id="AP029264">
    <property type="protein sequence ID" value="BFF96264.1"/>
    <property type="molecule type" value="Genomic_DNA"/>
</dbReference>
<accession>A0AAU9FKN5</accession>
<sequence>MVYTERTDKCTTSTKDNHSSKDRSRSNSQSQGSSSKPSHSSGAWSSQASSSDKWKYNNMVRDDREQFNGMHFS</sequence>
<proteinExistence type="predicted"/>
<evidence type="ECO:0000256" key="1">
    <source>
        <dbReference type="SAM" id="MobiDB-lite"/>
    </source>
</evidence>
<gene>
    <name evidence="2" type="ORF">DMAD_13500</name>
</gene>
<name>A0AAU9FKN5_DROMD</name>
<protein>
    <submittedName>
        <fullName evidence="2">Uncharacterized protein</fullName>
    </submittedName>
</protein>
<feature type="compositionally biased region" description="Low complexity" evidence="1">
    <location>
        <begin position="26"/>
        <end position="51"/>
    </location>
</feature>
<organism evidence="2 3">
    <name type="scientific">Drosophila madeirensis</name>
    <name type="common">Fruit fly</name>
    <dbReference type="NCBI Taxonomy" id="30013"/>
    <lineage>
        <taxon>Eukaryota</taxon>
        <taxon>Metazoa</taxon>
        <taxon>Ecdysozoa</taxon>
        <taxon>Arthropoda</taxon>
        <taxon>Hexapoda</taxon>
        <taxon>Insecta</taxon>
        <taxon>Pterygota</taxon>
        <taxon>Neoptera</taxon>
        <taxon>Endopterygota</taxon>
        <taxon>Diptera</taxon>
        <taxon>Brachycera</taxon>
        <taxon>Muscomorpha</taxon>
        <taxon>Ephydroidea</taxon>
        <taxon>Drosophilidae</taxon>
        <taxon>Drosophila</taxon>
        <taxon>Sophophora</taxon>
    </lineage>
</organism>
<evidence type="ECO:0000313" key="2">
    <source>
        <dbReference type="EMBL" id="BFF96264.1"/>
    </source>
</evidence>
<dbReference type="AlphaFoldDB" id="A0AAU9FKN5"/>
<reference evidence="2 3" key="1">
    <citation type="submission" date="2024-02" db="EMBL/GenBank/DDBJ databases">
        <title>A chromosome-level genome assembly of Drosophila madeirensis, a fruit fly species endemic to Madeira island.</title>
        <authorList>
            <person name="Tomihara K."/>
            <person name="Llopart A."/>
            <person name="Yamamoto D."/>
        </authorList>
    </citation>
    <scope>NUCLEOTIDE SEQUENCE [LARGE SCALE GENOMIC DNA]</scope>
    <source>
        <strain evidence="2 3">RF1</strain>
    </source>
</reference>
<evidence type="ECO:0000313" key="3">
    <source>
        <dbReference type="Proteomes" id="UP001500889"/>
    </source>
</evidence>
<keyword evidence="3" id="KW-1185">Reference proteome</keyword>